<proteinExistence type="predicted"/>
<dbReference type="EMBL" id="JFZV01000016">
    <property type="protein sequence ID" value="KDN13888.1"/>
    <property type="molecule type" value="Genomic_DNA"/>
</dbReference>
<evidence type="ECO:0000313" key="2">
    <source>
        <dbReference type="EMBL" id="KDN13888.1"/>
    </source>
</evidence>
<dbReference type="InterPro" id="IPR051311">
    <property type="entry name" value="DedA_domain"/>
</dbReference>
<evidence type="ECO:0000313" key="3">
    <source>
        <dbReference type="Proteomes" id="UP000027170"/>
    </source>
</evidence>
<dbReference type="AlphaFoldDB" id="A0A066TP92"/>
<accession>A0A066TP92</accession>
<gene>
    <name evidence="2" type="ORF">SALWKB29_2082</name>
</gene>
<dbReference type="PANTHER" id="PTHR42709:SF2">
    <property type="entry name" value="INNER MEMBRANE PROTEIN YOHD"/>
    <property type="match status" value="1"/>
</dbReference>
<dbReference type="GO" id="GO:0005886">
    <property type="term" value="C:plasma membrane"/>
    <property type="evidence" value="ECO:0007669"/>
    <property type="project" value="TreeGrafter"/>
</dbReference>
<organism evidence="2 3">
    <name type="scientific">Snodgrassella communis</name>
    <dbReference type="NCBI Taxonomy" id="2946699"/>
    <lineage>
        <taxon>Bacteria</taxon>
        <taxon>Pseudomonadati</taxon>
        <taxon>Pseudomonadota</taxon>
        <taxon>Betaproteobacteria</taxon>
        <taxon>Neisseriales</taxon>
        <taxon>Neisseriaceae</taxon>
        <taxon>Snodgrassella</taxon>
    </lineage>
</organism>
<dbReference type="eggNOG" id="COG0586">
    <property type="taxonomic scope" value="Bacteria"/>
</dbReference>
<dbReference type="OrthoDB" id="948134at2"/>
<sequence length="187" mass="21137">MNVEQLLNHYGYLAIFIGSILEGETILTLAGFFVHKGYLLFVPSILCATAGGMIGDQVCFLLGRYYGTRLLQHFPKLDPLVEKTNRLLCKHSSIIIIGVRFMYGLRIAGPIAIGMSKVSFSRFLLLNALGALLWATIIVSFGYLFGQSAQWLFTQFQQYTKLLFALILLIAVIVLSIYWYSKQRRNK</sequence>
<comment type="caution">
    <text evidence="2">The sequence shown here is derived from an EMBL/GenBank/DDBJ whole genome shotgun (WGS) entry which is preliminary data.</text>
</comment>
<dbReference type="InterPro" id="IPR032816">
    <property type="entry name" value="VTT_dom"/>
</dbReference>
<dbReference type="RefSeq" id="WP_037408345.1">
    <property type="nucleotide sequence ID" value="NZ_JFZV01000016.1"/>
</dbReference>
<evidence type="ECO:0000259" key="1">
    <source>
        <dbReference type="Pfam" id="PF09335"/>
    </source>
</evidence>
<dbReference type="PANTHER" id="PTHR42709">
    <property type="entry name" value="ALKALINE PHOSPHATASE LIKE PROTEIN"/>
    <property type="match status" value="1"/>
</dbReference>
<keyword evidence="3" id="KW-1185">Reference proteome</keyword>
<feature type="domain" description="VTT" evidence="1">
    <location>
        <begin position="23"/>
        <end position="143"/>
    </location>
</feature>
<protein>
    <submittedName>
        <fullName evidence="2">DedA family inner membrane protein YohD</fullName>
    </submittedName>
</protein>
<reference evidence="2 3" key="1">
    <citation type="submission" date="2014-03" db="EMBL/GenBank/DDBJ databases">
        <title>The genomes of two eusocial bee gut symbionts.</title>
        <authorList>
            <person name="Kwong W.K."/>
            <person name="Engel P."/>
            <person name="Koch H."/>
            <person name="Moran N.A."/>
        </authorList>
    </citation>
    <scope>NUCLEOTIDE SEQUENCE [LARGE SCALE GENOMIC DNA]</scope>
    <source>
        <strain evidence="3">wkB29</strain>
    </source>
</reference>
<dbReference type="Pfam" id="PF09335">
    <property type="entry name" value="VTT_dom"/>
    <property type="match status" value="1"/>
</dbReference>
<name>A0A066TP92_9NEIS</name>
<dbReference type="Proteomes" id="UP000027170">
    <property type="component" value="Unassembled WGS sequence"/>
</dbReference>